<name>A0A8J8NIV7_HALGN</name>
<dbReference type="PANTHER" id="PTHR16099:SF5">
    <property type="entry name" value="NUCLEOTIDE TRIPHOSPHATE DIPHOSPHATASE NUDT15"/>
    <property type="match status" value="1"/>
</dbReference>
<dbReference type="InterPro" id="IPR015797">
    <property type="entry name" value="NUDIX_hydrolase-like_dom_sf"/>
</dbReference>
<evidence type="ECO:0000256" key="1">
    <source>
        <dbReference type="ARBA" id="ARBA00022801"/>
    </source>
</evidence>
<dbReference type="GO" id="GO:0006203">
    <property type="term" value="P:dGTP catabolic process"/>
    <property type="evidence" value="ECO:0007669"/>
    <property type="project" value="TreeGrafter"/>
</dbReference>
<dbReference type="PRINTS" id="PR00502">
    <property type="entry name" value="NUDIXFAMILY"/>
</dbReference>
<proteinExistence type="predicted"/>
<accession>A0A8J8NIV7</accession>
<dbReference type="Gene3D" id="3.90.79.10">
    <property type="entry name" value="Nucleoside Triphosphate Pyrophosphohydrolase"/>
    <property type="match status" value="1"/>
</dbReference>
<feature type="domain" description="Nudix hydrolase" evidence="2">
    <location>
        <begin position="16"/>
        <end position="155"/>
    </location>
</feature>
<dbReference type="Pfam" id="PF00293">
    <property type="entry name" value="NUDIX"/>
    <property type="match status" value="1"/>
</dbReference>
<reference evidence="3" key="1">
    <citation type="submission" date="2019-06" db="EMBL/GenBank/DDBJ databases">
        <authorList>
            <person name="Zheng W."/>
        </authorList>
    </citation>
    <scope>NUCLEOTIDE SEQUENCE</scope>
    <source>
        <strain evidence="3">QDHG01</strain>
    </source>
</reference>
<dbReference type="GO" id="GO:0005829">
    <property type="term" value="C:cytosol"/>
    <property type="evidence" value="ECO:0007669"/>
    <property type="project" value="TreeGrafter"/>
</dbReference>
<dbReference type="SUPFAM" id="SSF55811">
    <property type="entry name" value="Nudix"/>
    <property type="match status" value="1"/>
</dbReference>
<organism evidence="3 4">
    <name type="scientific">Halteria grandinella</name>
    <dbReference type="NCBI Taxonomy" id="5974"/>
    <lineage>
        <taxon>Eukaryota</taxon>
        <taxon>Sar</taxon>
        <taxon>Alveolata</taxon>
        <taxon>Ciliophora</taxon>
        <taxon>Intramacronucleata</taxon>
        <taxon>Spirotrichea</taxon>
        <taxon>Stichotrichia</taxon>
        <taxon>Sporadotrichida</taxon>
        <taxon>Halteriidae</taxon>
        <taxon>Halteria</taxon>
    </lineage>
</organism>
<dbReference type="PROSITE" id="PS51462">
    <property type="entry name" value="NUDIX"/>
    <property type="match status" value="1"/>
</dbReference>
<evidence type="ECO:0000313" key="3">
    <source>
        <dbReference type="EMBL" id="TNV75341.1"/>
    </source>
</evidence>
<dbReference type="CDD" id="cd04678">
    <property type="entry name" value="NUDIX_MTH2_Nudt15"/>
    <property type="match status" value="1"/>
</dbReference>
<evidence type="ECO:0000313" key="4">
    <source>
        <dbReference type="Proteomes" id="UP000785679"/>
    </source>
</evidence>
<dbReference type="AlphaFoldDB" id="A0A8J8NIV7"/>
<dbReference type="Proteomes" id="UP000785679">
    <property type="component" value="Unassembled WGS sequence"/>
</dbReference>
<keyword evidence="1" id="KW-0378">Hydrolase</keyword>
<evidence type="ECO:0000259" key="2">
    <source>
        <dbReference type="PROSITE" id="PS51462"/>
    </source>
</evidence>
<keyword evidence="4" id="KW-1185">Reference proteome</keyword>
<dbReference type="InterPro" id="IPR000086">
    <property type="entry name" value="NUDIX_hydrolase_dom"/>
</dbReference>
<sequence length="166" mass="19525">MVEGPIPHKDFDKSKRPKVGLGIMLLNEFDEVLVSQRFAEEGHPFHLRWQFPGGYLEFGETFEEAGVREVREECAVDIDPTKLRYVTTMNVRGVEFEYHNVGIFMATQVIKEQIKPVNTEPEKNSDWSWVKWEDFIKRDNLFHPFHYFIEQGFADLDKIKKQAGFI</sequence>
<dbReference type="OrthoDB" id="311375at2759"/>
<dbReference type="GO" id="GO:0035539">
    <property type="term" value="F:8-oxo-7,8-dihydrodeoxyguanosine triphosphate pyrophosphatase activity"/>
    <property type="evidence" value="ECO:0007669"/>
    <property type="project" value="TreeGrafter"/>
</dbReference>
<dbReference type="InterPro" id="IPR020476">
    <property type="entry name" value="Nudix_hydrolase"/>
</dbReference>
<protein>
    <recommendedName>
        <fullName evidence="2">Nudix hydrolase domain-containing protein</fullName>
    </recommendedName>
</protein>
<dbReference type="PANTHER" id="PTHR16099">
    <property type="entry name" value="8-OXO-DGTP DIPHOSPHATES NUDT15"/>
    <property type="match status" value="1"/>
</dbReference>
<gene>
    <name evidence="3" type="ORF">FGO68_gene10510</name>
</gene>
<dbReference type="EMBL" id="RRYP01015803">
    <property type="protein sequence ID" value="TNV75341.1"/>
    <property type="molecule type" value="Genomic_DNA"/>
</dbReference>
<comment type="caution">
    <text evidence="3">The sequence shown here is derived from an EMBL/GenBank/DDBJ whole genome shotgun (WGS) entry which is preliminary data.</text>
</comment>